<keyword evidence="4" id="KW-0808">Transferase</keyword>
<evidence type="ECO:0000256" key="3">
    <source>
        <dbReference type="ARBA" id="ARBA00022475"/>
    </source>
</evidence>
<dbReference type="PANTHER" id="PTHR38686:SF1">
    <property type="entry name" value="APOLIPOPROTEIN N-ACYLTRANSFERASE"/>
    <property type="match status" value="1"/>
</dbReference>
<keyword evidence="6 9" id="KW-1133">Transmembrane helix</keyword>
<evidence type="ECO:0000256" key="2">
    <source>
        <dbReference type="ARBA" id="ARBA00010065"/>
    </source>
</evidence>
<keyword evidence="7 9" id="KW-0472">Membrane</keyword>
<dbReference type="Gene3D" id="3.60.110.10">
    <property type="entry name" value="Carbon-nitrogen hydrolase"/>
    <property type="match status" value="1"/>
</dbReference>
<organism evidence="11 12">
    <name type="scientific">Leptospira yanagawae serovar Saopaulo str. Sao Paulo = ATCC 700523</name>
    <dbReference type="NCBI Taxonomy" id="1249483"/>
    <lineage>
        <taxon>Bacteria</taxon>
        <taxon>Pseudomonadati</taxon>
        <taxon>Spirochaetota</taxon>
        <taxon>Spirochaetia</taxon>
        <taxon>Leptospirales</taxon>
        <taxon>Leptospiraceae</taxon>
        <taxon>Leptospira</taxon>
    </lineage>
</organism>
<dbReference type="PANTHER" id="PTHR38686">
    <property type="entry name" value="APOLIPOPROTEIN N-ACYLTRANSFERASE"/>
    <property type="match status" value="1"/>
</dbReference>
<comment type="subcellular location">
    <subcellularLocation>
        <location evidence="1">Cell membrane</location>
        <topology evidence="1">Multi-pass membrane protein</topology>
    </subcellularLocation>
</comment>
<evidence type="ECO:0000256" key="1">
    <source>
        <dbReference type="ARBA" id="ARBA00004651"/>
    </source>
</evidence>
<accession>A0A5E8H8S1</accession>
<dbReference type="Proteomes" id="UP000013996">
    <property type="component" value="Unassembled WGS sequence"/>
</dbReference>
<evidence type="ECO:0000256" key="7">
    <source>
        <dbReference type="ARBA" id="ARBA00023136"/>
    </source>
</evidence>
<dbReference type="GO" id="GO:0005886">
    <property type="term" value="C:plasma membrane"/>
    <property type="evidence" value="ECO:0007669"/>
    <property type="project" value="UniProtKB-SubCell"/>
</dbReference>
<keyword evidence="3" id="KW-1003">Cell membrane</keyword>
<dbReference type="GO" id="GO:0016787">
    <property type="term" value="F:hydrolase activity"/>
    <property type="evidence" value="ECO:0007669"/>
    <property type="project" value="UniProtKB-KW"/>
</dbReference>
<evidence type="ECO:0000259" key="10">
    <source>
        <dbReference type="PROSITE" id="PS50263"/>
    </source>
</evidence>
<evidence type="ECO:0000256" key="5">
    <source>
        <dbReference type="ARBA" id="ARBA00022692"/>
    </source>
</evidence>
<feature type="transmembrane region" description="Helical" evidence="9">
    <location>
        <begin position="142"/>
        <end position="163"/>
    </location>
</feature>
<dbReference type="InterPro" id="IPR045378">
    <property type="entry name" value="LNT_N"/>
</dbReference>
<proteinExistence type="inferred from homology"/>
<dbReference type="PROSITE" id="PS50263">
    <property type="entry name" value="CN_HYDROLASE"/>
    <property type="match status" value="1"/>
</dbReference>
<dbReference type="InterPro" id="IPR003010">
    <property type="entry name" value="C-N_Hydrolase"/>
</dbReference>
<dbReference type="GO" id="GO:0016410">
    <property type="term" value="F:N-acyltransferase activity"/>
    <property type="evidence" value="ECO:0007669"/>
    <property type="project" value="InterPro"/>
</dbReference>
<gene>
    <name evidence="11" type="ORF">LEP1GSC202_2553</name>
</gene>
<feature type="domain" description="CN hydrolase" evidence="10">
    <location>
        <begin position="215"/>
        <end position="442"/>
    </location>
</feature>
<comment type="caution">
    <text evidence="11">The sequence shown here is derived from an EMBL/GenBank/DDBJ whole genome shotgun (WGS) entry which is preliminary data.</text>
</comment>
<feature type="transmembrane region" description="Helical" evidence="9">
    <location>
        <begin position="6"/>
        <end position="36"/>
    </location>
</feature>
<feature type="transmembrane region" description="Helical" evidence="9">
    <location>
        <begin position="73"/>
        <end position="97"/>
    </location>
</feature>
<feature type="transmembrane region" description="Helical" evidence="9">
    <location>
        <begin position="104"/>
        <end position="122"/>
    </location>
</feature>
<feature type="transmembrane region" description="Helical" evidence="9">
    <location>
        <begin position="455"/>
        <end position="476"/>
    </location>
</feature>
<feature type="transmembrane region" description="Helical" evidence="9">
    <location>
        <begin position="184"/>
        <end position="202"/>
    </location>
</feature>
<sequence>MRYLSNQWILLCLGGLFVCFTGMKWNVPIFSWILFIPFLRYVRLGHSFKILLPSLILFHTISTLRIVSEPFHVWIAIFSGIQAGLLFSFILWIWNFIRIRYSKIVSPILFFSLLCCSFEWIGGYFSDLGVWGMLANSQIGNLILMQSASLFGATGISFIIYLINVCLEKVLSEIFGEEILKKESYLYLFFSFSLLVVLYFYGTFRLSRPIPGEQIKVATITTKFPISAIFKDTKINSQNTEVTLEKTKLAAKEGAKVIVWNEGAVLIAKEKETYFLDLISSMAKEYDIEIIAAYIIQLKEKEFFFDNKLVWIASNGTIRQTYFKQFLVPGEPVSKQKSEIKALETQYGKMSAAICYDFDSLWVTGIHSKEGAGITFIPASDWSGINPFHTEMAVLRGIENGSSIVRSARDGLSGIYDAYGRAKGTLDSFESNDGVLVSSVPVTKLDTLYTQFGNWFIGFVFLYLSISMVRIFYFVIKNSIKKEK</sequence>
<evidence type="ECO:0000313" key="12">
    <source>
        <dbReference type="Proteomes" id="UP000013996"/>
    </source>
</evidence>
<keyword evidence="5 9" id="KW-0812">Transmembrane</keyword>
<evidence type="ECO:0000256" key="4">
    <source>
        <dbReference type="ARBA" id="ARBA00022679"/>
    </source>
</evidence>
<evidence type="ECO:0000313" key="11">
    <source>
        <dbReference type="EMBL" id="EOQ87117.1"/>
    </source>
</evidence>
<dbReference type="AlphaFoldDB" id="A0A5E8H8S1"/>
<dbReference type="GO" id="GO:0042158">
    <property type="term" value="P:lipoprotein biosynthetic process"/>
    <property type="evidence" value="ECO:0007669"/>
    <property type="project" value="InterPro"/>
</dbReference>
<dbReference type="Pfam" id="PF00795">
    <property type="entry name" value="CN_hydrolase"/>
    <property type="match status" value="1"/>
</dbReference>
<keyword evidence="8" id="KW-0012">Acyltransferase</keyword>
<dbReference type="InterPro" id="IPR036526">
    <property type="entry name" value="C-N_Hydrolase_sf"/>
</dbReference>
<dbReference type="InterPro" id="IPR004563">
    <property type="entry name" value="Apolipo_AcylTrfase"/>
</dbReference>
<protein>
    <submittedName>
        <fullName evidence="11">Hydrolase, carbon-nitrogen family</fullName>
    </submittedName>
</protein>
<dbReference type="STRING" id="1249483.LEP1GSC202_2553"/>
<name>A0A5E8H8S1_9LEPT</name>
<comment type="similarity">
    <text evidence="2">Belongs to the CN hydrolase family. Apolipoprotein N-acyltransferase subfamily.</text>
</comment>
<dbReference type="RefSeq" id="WP_015679090.1">
    <property type="nucleotide sequence ID" value="NZ_AOGX02000044.1"/>
</dbReference>
<evidence type="ECO:0000256" key="9">
    <source>
        <dbReference type="SAM" id="Phobius"/>
    </source>
</evidence>
<dbReference type="Pfam" id="PF20154">
    <property type="entry name" value="LNT_N"/>
    <property type="match status" value="1"/>
</dbReference>
<evidence type="ECO:0000256" key="8">
    <source>
        <dbReference type="ARBA" id="ARBA00023315"/>
    </source>
</evidence>
<dbReference type="SUPFAM" id="SSF56317">
    <property type="entry name" value="Carbon-nitrogen hydrolase"/>
    <property type="match status" value="1"/>
</dbReference>
<keyword evidence="11" id="KW-0378">Hydrolase</keyword>
<dbReference type="EMBL" id="AOGX02000044">
    <property type="protein sequence ID" value="EOQ87117.1"/>
    <property type="molecule type" value="Genomic_DNA"/>
</dbReference>
<reference evidence="11 12" key="1">
    <citation type="submission" date="2013-04" db="EMBL/GenBank/DDBJ databases">
        <authorList>
            <person name="Harkins D.M."/>
            <person name="Durkin A.S."/>
            <person name="Brinkac L.M."/>
            <person name="Haft D.H."/>
            <person name="Selengut J.D."/>
            <person name="Sanka R."/>
            <person name="DePew J."/>
            <person name="Purushe J."/>
            <person name="Hartskeerl R.A."/>
            <person name="Ahmed A."/>
            <person name="van der Linden H."/>
            <person name="Goris M.G.A."/>
            <person name="Vinetz J.M."/>
            <person name="Sutton G.G."/>
            <person name="Nierman W.C."/>
            <person name="Fouts D.E."/>
        </authorList>
    </citation>
    <scope>NUCLEOTIDE SEQUENCE [LARGE SCALE GENOMIC DNA]</scope>
    <source>
        <strain evidence="11 12">Sao Paulo</strain>
    </source>
</reference>
<dbReference type="OrthoDB" id="9811121at2"/>
<evidence type="ECO:0000256" key="6">
    <source>
        <dbReference type="ARBA" id="ARBA00022989"/>
    </source>
</evidence>